<dbReference type="InterPro" id="IPR036095">
    <property type="entry name" value="PTS_EIIB-like_sf"/>
</dbReference>
<dbReference type="GO" id="GO:0008982">
    <property type="term" value="F:protein-N(PI)-phosphohistidine-sugar phosphotransferase activity"/>
    <property type="evidence" value="ECO:0007669"/>
    <property type="project" value="InterPro"/>
</dbReference>
<dbReference type="CDD" id="cd00211">
    <property type="entry name" value="PTS_IIA_fru"/>
    <property type="match status" value="1"/>
</dbReference>
<dbReference type="Gene3D" id="1.10.10.10">
    <property type="entry name" value="Winged helix-like DNA-binding domain superfamily/Winged helix DNA-binding domain"/>
    <property type="match status" value="1"/>
</dbReference>
<keyword evidence="3" id="KW-0805">Transcription regulation</keyword>
<evidence type="ECO:0000259" key="8">
    <source>
        <dbReference type="PROSITE" id="PS51372"/>
    </source>
</evidence>
<dbReference type="InterPro" id="IPR001034">
    <property type="entry name" value="DeoR_HTH"/>
</dbReference>
<dbReference type="InterPro" id="IPR011608">
    <property type="entry name" value="PRD"/>
</dbReference>
<dbReference type="SUPFAM" id="SSF63520">
    <property type="entry name" value="PTS-regulatory domain, PRD"/>
    <property type="match status" value="2"/>
</dbReference>
<dbReference type="SUPFAM" id="SSF55804">
    <property type="entry name" value="Phoshotransferase/anion transport protein"/>
    <property type="match status" value="1"/>
</dbReference>
<dbReference type="SUPFAM" id="SSF46785">
    <property type="entry name" value="Winged helix' DNA-binding domain"/>
    <property type="match status" value="1"/>
</dbReference>
<dbReference type="Pfam" id="PF05043">
    <property type="entry name" value="Mga"/>
    <property type="match status" value="1"/>
</dbReference>
<evidence type="ECO:0000256" key="1">
    <source>
        <dbReference type="ARBA" id="ARBA00022679"/>
    </source>
</evidence>
<name>A0A8J2VHZ2_9BACL</name>
<keyword evidence="10" id="KW-1185">Reference proteome</keyword>
<dbReference type="InterPro" id="IPR007737">
    <property type="entry name" value="Mga_HTH"/>
</dbReference>
<protein>
    <submittedName>
        <fullName evidence="9">Transcriptional regulator ManR</fullName>
    </submittedName>
</protein>
<evidence type="ECO:0000256" key="2">
    <source>
        <dbReference type="ARBA" id="ARBA00022737"/>
    </source>
</evidence>
<dbReference type="InterPro" id="IPR013011">
    <property type="entry name" value="PTS_EIIB_2"/>
</dbReference>
<dbReference type="Gene3D" id="1.10.1790.10">
    <property type="entry name" value="PRD domain"/>
    <property type="match status" value="2"/>
</dbReference>
<evidence type="ECO:0000313" key="10">
    <source>
        <dbReference type="Proteomes" id="UP000628775"/>
    </source>
</evidence>
<dbReference type="Pfam" id="PF08279">
    <property type="entry name" value="HTH_11"/>
    <property type="match status" value="1"/>
</dbReference>
<comment type="caution">
    <text evidence="9">The sequence shown here is derived from an EMBL/GenBank/DDBJ whole genome shotgun (WGS) entry which is preliminary data.</text>
</comment>
<evidence type="ECO:0000256" key="3">
    <source>
        <dbReference type="ARBA" id="ARBA00023015"/>
    </source>
</evidence>
<reference evidence="9" key="2">
    <citation type="submission" date="2020-09" db="EMBL/GenBank/DDBJ databases">
        <authorList>
            <person name="Sun Q."/>
            <person name="Zhou Y."/>
        </authorList>
    </citation>
    <scope>NUCLEOTIDE SEQUENCE</scope>
    <source>
        <strain evidence="9">CGMCC 1.15371</strain>
    </source>
</reference>
<dbReference type="InterPro" id="IPR002178">
    <property type="entry name" value="PTS_EIIA_type-2_dom"/>
</dbReference>
<dbReference type="Gene3D" id="3.40.930.10">
    <property type="entry name" value="Mannitol-specific EII, Chain A"/>
    <property type="match status" value="1"/>
</dbReference>
<accession>A0A8J2VHZ2</accession>
<organism evidence="9 10">
    <name type="scientific">Pullulanibacillus camelliae</name>
    <dbReference type="NCBI Taxonomy" id="1707096"/>
    <lineage>
        <taxon>Bacteria</taxon>
        <taxon>Bacillati</taxon>
        <taxon>Bacillota</taxon>
        <taxon>Bacilli</taxon>
        <taxon>Bacillales</taxon>
        <taxon>Sporolactobacillaceae</taxon>
        <taxon>Pullulanibacillus</taxon>
    </lineage>
</organism>
<feature type="domain" description="PRD" evidence="8">
    <location>
        <begin position="183"/>
        <end position="288"/>
    </location>
</feature>
<dbReference type="SMART" id="SM00420">
    <property type="entry name" value="HTH_DEOR"/>
    <property type="match status" value="1"/>
</dbReference>
<dbReference type="PROSITE" id="PS51099">
    <property type="entry name" value="PTS_EIIB_TYPE_2"/>
    <property type="match status" value="1"/>
</dbReference>
<keyword evidence="2" id="KW-0677">Repeat</keyword>
<keyword evidence="1" id="KW-0808">Transferase</keyword>
<dbReference type="InterPro" id="IPR016152">
    <property type="entry name" value="PTrfase/Anion_transptr"/>
</dbReference>
<dbReference type="SUPFAM" id="SSF52794">
    <property type="entry name" value="PTS system IIB component-like"/>
    <property type="match status" value="1"/>
</dbReference>
<keyword evidence="4" id="KW-0010">Activator</keyword>
<evidence type="ECO:0000256" key="5">
    <source>
        <dbReference type="ARBA" id="ARBA00023163"/>
    </source>
</evidence>
<dbReference type="InterPro" id="IPR036388">
    <property type="entry name" value="WH-like_DNA-bd_sf"/>
</dbReference>
<dbReference type="InterPro" id="IPR036634">
    <property type="entry name" value="PRD_sf"/>
</dbReference>
<dbReference type="Pfam" id="PF00874">
    <property type="entry name" value="PRD"/>
    <property type="match status" value="2"/>
</dbReference>
<dbReference type="GO" id="GO:0003700">
    <property type="term" value="F:DNA-binding transcription factor activity"/>
    <property type="evidence" value="ECO:0007669"/>
    <property type="project" value="InterPro"/>
</dbReference>
<feature type="domain" description="PRD" evidence="8">
    <location>
        <begin position="295"/>
        <end position="401"/>
    </location>
</feature>
<dbReference type="Pfam" id="PF00359">
    <property type="entry name" value="PTS_EIIA_2"/>
    <property type="match status" value="1"/>
</dbReference>
<dbReference type="PROSITE" id="PS51372">
    <property type="entry name" value="PRD_2"/>
    <property type="match status" value="2"/>
</dbReference>
<dbReference type="PROSITE" id="PS51094">
    <property type="entry name" value="PTS_EIIA_TYPE_2"/>
    <property type="match status" value="1"/>
</dbReference>
<evidence type="ECO:0000259" key="6">
    <source>
        <dbReference type="PROSITE" id="PS51094"/>
    </source>
</evidence>
<proteinExistence type="predicted"/>
<dbReference type="RefSeq" id="WP_188689310.1">
    <property type="nucleotide sequence ID" value="NZ_BMIR01000002.1"/>
</dbReference>
<sequence>MNQRQEQTLELLLQKKQEPISIQEICTALECSEKTIRNDLKVLDHYIKEHAFAIALIRRRGQGVFVKGTAEEKQRLLLFLKRKDETVLSDQWLSYKIIETLILTNHFMRMQDLAAQCFTSRTKLANALGEIEAFIQRFDLTLERRQKIGIQIIGTEKNKRLALSKATESVYEGSDELSALTELIAPYEFLFIQNEIRQLASQSGIHFTDQSMISLVIHIAIAIKRIKLGQHIQLSIEEVKQLKRVSESHFASDLAQALEKVFVVTIPDTEVAYITIHLIGARLAYKKDVSTQARLNNSESYELATQLIERVSAATSISFLNDQDLVNGLMIHLQSTLNRLRYHLKLYNPLLADIKKMYGYMFDIILSESTRLIGLDVEMPEDEIGYLTLHFQAALERINKSQMQRVSSLIVCTTGTGTSQLLAAKCQASFPELDIKDTVSIYELRQAIQFYKPDLIISTVPIEKPSTEMLVVSPLLKEAEIKLIDQVIDKIRRKQRDPFVQSSMLKELIPKDLVFTQVNLEGPKAIIEFLSDQLYKKEAVSRHYKASALQREKLATTNIGNGVAIPHGEAKEIHYPTIAVAQLAQPTDWDGEPVQLVFMLATSALDKKQLSALFREISDLTDDLQRLNLLKQSTDHQTFYQHLVREGGH</sequence>
<dbReference type="Proteomes" id="UP000628775">
    <property type="component" value="Unassembled WGS sequence"/>
</dbReference>
<reference evidence="9" key="1">
    <citation type="journal article" date="2014" name="Int. J. Syst. Evol. Microbiol.">
        <title>Complete genome sequence of Corynebacterium casei LMG S-19264T (=DSM 44701T), isolated from a smear-ripened cheese.</title>
        <authorList>
            <consortium name="US DOE Joint Genome Institute (JGI-PGF)"/>
            <person name="Walter F."/>
            <person name="Albersmeier A."/>
            <person name="Kalinowski J."/>
            <person name="Ruckert C."/>
        </authorList>
    </citation>
    <scope>NUCLEOTIDE SEQUENCE</scope>
    <source>
        <strain evidence="9">CGMCC 1.15371</strain>
    </source>
</reference>
<gene>
    <name evidence="9" type="primary">manR</name>
    <name evidence="9" type="ORF">GCM10011391_07350</name>
</gene>
<dbReference type="PROSITE" id="PS00372">
    <property type="entry name" value="PTS_EIIA_TYPE_2_HIS"/>
    <property type="match status" value="1"/>
</dbReference>
<dbReference type="Gene3D" id="3.40.50.2300">
    <property type="match status" value="1"/>
</dbReference>
<evidence type="ECO:0000259" key="7">
    <source>
        <dbReference type="PROSITE" id="PS51099"/>
    </source>
</evidence>
<dbReference type="InterPro" id="IPR050661">
    <property type="entry name" value="BglG_antiterminators"/>
</dbReference>
<evidence type="ECO:0000256" key="4">
    <source>
        <dbReference type="ARBA" id="ARBA00023159"/>
    </source>
</evidence>
<evidence type="ECO:0000313" key="9">
    <source>
        <dbReference type="EMBL" id="GGE31219.1"/>
    </source>
</evidence>
<dbReference type="EMBL" id="BMIR01000002">
    <property type="protein sequence ID" value="GGE31219.1"/>
    <property type="molecule type" value="Genomic_DNA"/>
</dbReference>
<dbReference type="GO" id="GO:0009401">
    <property type="term" value="P:phosphoenolpyruvate-dependent sugar phosphotransferase system"/>
    <property type="evidence" value="ECO:0007669"/>
    <property type="project" value="InterPro"/>
</dbReference>
<dbReference type="InterPro" id="IPR013196">
    <property type="entry name" value="HTH_11"/>
</dbReference>
<dbReference type="InterPro" id="IPR036390">
    <property type="entry name" value="WH_DNA-bd_sf"/>
</dbReference>
<dbReference type="PANTHER" id="PTHR30185:SF12">
    <property type="entry name" value="TRANSCRIPTIONAL REGULATOR MANR"/>
    <property type="match status" value="1"/>
</dbReference>
<feature type="domain" description="PTS EIIA type-2" evidence="6">
    <location>
        <begin position="507"/>
        <end position="646"/>
    </location>
</feature>
<dbReference type="PANTHER" id="PTHR30185">
    <property type="entry name" value="CRYPTIC BETA-GLUCOSIDE BGL OPERON ANTITERMINATOR"/>
    <property type="match status" value="1"/>
</dbReference>
<feature type="domain" description="PTS EIIB type-2" evidence="7">
    <location>
        <begin position="406"/>
        <end position="496"/>
    </location>
</feature>
<dbReference type="AlphaFoldDB" id="A0A8J2VHZ2"/>
<keyword evidence="5" id="KW-0804">Transcription</keyword>
<dbReference type="CDD" id="cd05568">
    <property type="entry name" value="PTS_IIB_bgl_like"/>
    <property type="match status" value="1"/>
</dbReference>